<reference evidence="4" key="2">
    <citation type="journal article" date="2022" name="Nat. Microbiol.">
        <title>A closed Candidatus Odinarchaeum chromosome exposes Asgard archaeal viruses.</title>
        <authorList>
            <person name="Tamarit D."/>
            <person name="Caceres E.F."/>
            <person name="Krupovic M."/>
            <person name="Nijland R."/>
            <person name="Eme L."/>
            <person name="Robinson N.P."/>
            <person name="Ettema T.J.G."/>
        </authorList>
    </citation>
    <scope>NUCLEOTIDE SEQUENCE</scope>
    <source>
        <strain evidence="4">LCB_4</strain>
    </source>
</reference>
<name>A0AAF0D2M7_ODILC</name>
<dbReference type="Pfam" id="PF01066">
    <property type="entry name" value="CDP-OH_P_transf"/>
    <property type="match status" value="1"/>
</dbReference>
<feature type="transmembrane region" description="Helical" evidence="3">
    <location>
        <begin position="116"/>
        <end position="133"/>
    </location>
</feature>
<dbReference type="Gene3D" id="1.20.120.1760">
    <property type="match status" value="1"/>
</dbReference>
<keyword evidence="1 2" id="KW-0808">Transferase</keyword>
<dbReference type="GO" id="GO:0008654">
    <property type="term" value="P:phospholipid biosynthetic process"/>
    <property type="evidence" value="ECO:0007669"/>
    <property type="project" value="InterPro"/>
</dbReference>
<dbReference type="KEGG" id="oyw:OdinLCB4_000970"/>
<keyword evidence="3" id="KW-0472">Membrane</keyword>
<dbReference type="GO" id="GO:0016020">
    <property type="term" value="C:membrane"/>
    <property type="evidence" value="ECO:0007669"/>
    <property type="project" value="InterPro"/>
</dbReference>
<dbReference type="Proteomes" id="UP000186851">
    <property type="component" value="Chromosome"/>
</dbReference>
<gene>
    <name evidence="4" type="ORF">OdinLCB4_000970</name>
</gene>
<dbReference type="InterPro" id="IPR043130">
    <property type="entry name" value="CDP-OH_PTrfase_TM_dom"/>
</dbReference>
<dbReference type="InterPro" id="IPR048254">
    <property type="entry name" value="CDP_ALCOHOL_P_TRANSF_CS"/>
</dbReference>
<keyword evidence="3" id="KW-0812">Transmembrane</keyword>
<sequence>MDRLERMLTRKYTWDEVKCSSKMKDGIIALYLYRKFAYVLTYFLVNVGNVSANQVTLLAFASWASSAILIWFDQNIVASILIFLGFVLDCTDGNIARLKNQVSKKGKLLDTISDRISYLSILLVLAVKISFIYPAPHLIALAGLLIVLLIIIDVVRRHVEKIVASDIHDTHVINNFESKIKAKLKKIIPFINWENIIIGIGADLEWTLLIITVIFPLIFIFILYILILLIGLGIFLITVSLIGYLNSKKGRGTI</sequence>
<organism evidence="4 5">
    <name type="scientific">Odinarchaeota yellowstonii (strain LCB_4)</name>
    <dbReference type="NCBI Taxonomy" id="1841599"/>
    <lineage>
        <taxon>Archaea</taxon>
        <taxon>Promethearchaeati</taxon>
        <taxon>Candidatus Odinarchaeota</taxon>
        <taxon>Candidatus Odinarchaeia</taxon>
        <taxon>Candidatus Odinarchaeales</taxon>
        <taxon>Candidatus Odinarchaeaceae</taxon>
        <taxon>Candidatus Odinarchaeum</taxon>
    </lineage>
</organism>
<evidence type="ECO:0000256" key="1">
    <source>
        <dbReference type="ARBA" id="ARBA00022679"/>
    </source>
</evidence>
<dbReference type="PROSITE" id="PS00379">
    <property type="entry name" value="CDP_ALCOHOL_P_TRANSF"/>
    <property type="match status" value="1"/>
</dbReference>
<protein>
    <submittedName>
        <fullName evidence="4">CDP-alcohol phosphatidyltransferase family protein</fullName>
    </submittedName>
</protein>
<evidence type="ECO:0000256" key="2">
    <source>
        <dbReference type="RuleBase" id="RU003750"/>
    </source>
</evidence>
<dbReference type="AlphaFoldDB" id="A0AAF0D2M7"/>
<evidence type="ECO:0000313" key="5">
    <source>
        <dbReference type="Proteomes" id="UP000186851"/>
    </source>
</evidence>
<evidence type="ECO:0000313" key="4">
    <source>
        <dbReference type="EMBL" id="WEU40531.1"/>
    </source>
</evidence>
<dbReference type="InterPro" id="IPR000462">
    <property type="entry name" value="CDP-OH_P_trans"/>
</dbReference>
<proteinExistence type="inferred from homology"/>
<evidence type="ECO:0000256" key="3">
    <source>
        <dbReference type="SAM" id="Phobius"/>
    </source>
</evidence>
<feature type="transmembrane region" description="Helical" evidence="3">
    <location>
        <begin position="139"/>
        <end position="155"/>
    </location>
</feature>
<reference evidence="4" key="1">
    <citation type="journal article" date="2017" name="Nature">
        <title>Asgard archaea illuminate the origin of eukaryotic cellular complexity.</title>
        <authorList>
            <person name="Zaremba-Niedzwiedzka K."/>
            <person name="Caceres E.F."/>
            <person name="Saw J.H."/>
            <person name="Backstrom D."/>
            <person name="Juzokaite L."/>
            <person name="Vancaester E."/>
            <person name="Seitz K.W."/>
            <person name="Anantharaman K."/>
            <person name="Starnawski P."/>
            <person name="Kjeldsen K.U."/>
            <person name="Scott M.B."/>
            <person name="Nunoura T."/>
            <person name="Banfield J.F."/>
            <person name="Schramm A."/>
            <person name="Baker B.J."/>
            <person name="Spang A."/>
            <person name="Ettema T.J.G."/>
        </authorList>
    </citation>
    <scope>NUCLEOTIDE SEQUENCE</scope>
    <source>
        <strain evidence="4">LCB_4</strain>
    </source>
</reference>
<comment type="similarity">
    <text evidence="2">Belongs to the CDP-alcohol phosphatidyltransferase class-I family.</text>
</comment>
<feature type="transmembrane region" description="Helical" evidence="3">
    <location>
        <begin position="76"/>
        <end position="95"/>
    </location>
</feature>
<keyword evidence="3" id="KW-1133">Transmembrane helix</keyword>
<dbReference type="EMBL" id="CP091871">
    <property type="protein sequence ID" value="WEU40531.1"/>
    <property type="molecule type" value="Genomic_DNA"/>
</dbReference>
<feature type="transmembrane region" description="Helical" evidence="3">
    <location>
        <begin position="193"/>
        <end position="215"/>
    </location>
</feature>
<feature type="transmembrane region" description="Helical" evidence="3">
    <location>
        <begin position="36"/>
        <end position="64"/>
    </location>
</feature>
<accession>A0AAF0D2M7</accession>
<dbReference type="GO" id="GO:0016780">
    <property type="term" value="F:phosphotransferase activity, for other substituted phosphate groups"/>
    <property type="evidence" value="ECO:0007669"/>
    <property type="project" value="InterPro"/>
</dbReference>
<feature type="transmembrane region" description="Helical" evidence="3">
    <location>
        <begin position="221"/>
        <end position="245"/>
    </location>
</feature>